<dbReference type="AlphaFoldDB" id="A0A380NXK8"/>
<evidence type="ECO:0000313" key="3">
    <source>
        <dbReference type="Proteomes" id="UP000254621"/>
    </source>
</evidence>
<organism evidence="2 3">
    <name type="scientific">Weissella viridescens</name>
    <name type="common">Lactobacillus viridescens</name>
    <dbReference type="NCBI Taxonomy" id="1629"/>
    <lineage>
        <taxon>Bacteria</taxon>
        <taxon>Bacillati</taxon>
        <taxon>Bacillota</taxon>
        <taxon>Bacilli</taxon>
        <taxon>Lactobacillales</taxon>
        <taxon>Lactobacillaceae</taxon>
        <taxon>Weissella</taxon>
    </lineage>
</organism>
<dbReference type="Proteomes" id="UP000254621">
    <property type="component" value="Unassembled WGS sequence"/>
</dbReference>
<reference evidence="2 3" key="1">
    <citation type="submission" date="2018-06" db="EMBL/GenBank/DDBJ databases">
        <authorList>
            <consortium name="Pathogen Informatics"/>
            <person name="Doyle S."/>
        </authorList>
    </citation>
    <scope>NUCLEOTIDE SEQUENCE [LARGE SCALE GENOMIC DNA]</scope>
    <source>
        <strain evidence="2 3">NCTC13645</strain>
    </source>
</reference>
<sequence>MNKLILGRYLPGDSWVHRLDARTKFILSMVFIFVISWRTMFSVIYLRQHLSD</sequence>
<name>A0A380NXK8_WEIVI</name>
<evidence type="ECO:0000256" key="1">
    <source>
        <dbReference type="SAM" id="Phobius"/>
    </source>
</evidence>
<keyword evidence="1" id="KW-1133">Transmembrane helix</keyword>
<keyword evidence="1" id="KW-0472">Membrane</keyword>
<feature type="transmembrane region" description="Helical" evidence="1">
    <location>
        <begin position="25"/>
        <end position="46"/>
    </location>
</feature>
<dbReference type="EMBL" id="UHIV01000001">
    <property type="protein sequence ID" value="SUP52667.1"/>
    <property type="molecule type" value="Genomic_DNA"/>
</dbReference>
<gene>
    <name evidence="2" type="primary">ecfT_1</name>
    <name evidence="2" type="ORF">NCTC13645_00566</name>
</gene>
<accession>A0A380NXK8</accession>
<keyword evidence="1 2" id="KW-0812">Transmembrane</keyword>
<protein>
    <submittedName>
        <fullName evidence="2">Energy-coupling factor transporter transmembrane protein EcfT</fullName>
    </submittedName>
</protein>
<evidence type="ECO:0000313" key="2">
    <source>
        <dbReference type="EMBL" id="SUP52667.1"/>
    </source>
</evidence>
<proteinExistence type="predicted"/>